<comment type="caution">
    <text evidence="1">The sequence shown here is derived from an EMBL/GenBank/DDBJ whole genome shotgun (WGS) entry which is preliminary data.</text>
</comment>
<dbReference type="RefSeq" id="WP_006001019.1">
    <property type="nucleotide sequence ID" value="NZ_AAEW02000011.1"/>
</dbReference>
<evidence type="ECO:0008006" key="3">
    <source>
        <dbReference type="Google" id="ProtNLM"/>
    </source>
</evidence>
<gene>
    <name evidence="1" type="ORF">Dace_1011</name>
</gene>
<protein>
    <recommendedName>
        <fullName evidence="3">Regulatory protein GemA</fullName>
    </recommendedName>
</protein>
<accession>Q1JYR8</accession>
<dbReference type="InterPro" id="IPR009363">
    <property type="entry name" value="Phage_Mu_Gp16"/>
</dbReference>
<sequence length="152" mass="17272">MRTKQEIRPITKQQVKMIHTLKEALGLNESIYRGTLYDAFGVTSSKELNETQACGVIDCFKKEAIKAGIWEQEHDYSSFGNRPDHATPKQLKYICCLWNQVSRVQPDRRDAALRKFLMRQAGVADLRFLKRSSATKVISALKAMKTQAGSVH</sequence>
<dbReference type="EMBL" id="AAEW02000011">
    <property type="protein sequence ID" value="EAT15347.1"/>
    <property type="molecule type" value="Genomic_DNA"/>
</dbReference>
<evidence type="ECO:0000313" key="2">
    <source>
        <dbReference type="Proteomes" id="UP000005695"/>
    </source>
</evidence>
<organism evidence="1 2">
    <name type="scientific">Desulfuromonas acetoxidans (strain DSM 684 / 11070)</name>
    <dbReference type="NCBI Taxonomy" id="281689"/>
    <lineage>
        <taxon>Bacteria</taxon>
        <taxon>Pseudomonadati</taxon>
        <taxon>Thermodesulfobacteriota</taxon>
        <taxon>Desulfuromonadia</taxon>
        <taxon>Desulfuromonadales</taxon>
        <taxon>Desulfuromonadaceae</taxon>
        <taxon>Desulfuromonas</taxon>
    </lineage>
</organism>
<name>Q1JYR8_DESA6</name>
<dbReference type="Proteomes" id="UP000005695">
    <property type="component" value="Unassembled WGS sequence"/>
</dbReference>
<reference evidence="1" key="2">
    <citation type="submission" date="2006-05" db="EMBL/GenBank/DDBJ databases">
        <title>Sequencing of the draft genome and assembly of Desulfuromonas acetoxidans DSM 684.</title>
        <authorList>
            <consortium name="US DOE Joint Genome Institute (JGI-PGF)"/>
            <person name="Copeland A."/>
            <person name="Lucas S."/>
            <person name="Lapidus A."/>
            <person name="Barry K."/>
            <person name="Detter J.C."/>
            <person name="Glavina del Rio T."/>
            <person name="Hammon N."/>
            <person name="Israni S."/>
            <person name="Dalin E."/>
            <person name="Tice H."/>
            <person name="Bruce D."/>
            <person name="Pitluck S."/>
            <person name="Richardson P."/>
        </authorList>
    </citation>
    <scope>NUCLEOTIDE SEQUENCE [LARGE SCALE GENOMIC DNA]</scope>
    <source>
        <strain evidence="1">DSM 684</strain>
    </source>
</reference>
<proteinExistence type="predicted"/>
<reference evidence="1" key="1">
    <citation type="submission" date="2006-05" db="EMBL/GenBank/DDBJ databases">
        <title>Annotation of the draft genome assembly of Desulfuromonas acetoxidans DSM 684.</title>
        <authorList>
            <consortium name="US DOE Joint Genome Institute (JGI-ORNL)"/>
            <person name="Larimer F."/>
            <person name="Land M."/>
            <person name="Hauser L."/>
        </authorList>
    </citation>
    <scope>NUCLEOTIDE SEQUENCE [LARGE SCALE GENOMIC DNA]</scope>
    <source>
        <strain evidence="1">DSM 684</strain>
    </source>
</reference>
<dbReference type="AlphaFoldDB" id="Q1JYR8"/>
<keyword evidence="2" id="KW-1185">Reference proteome</keyword>
<dbReference type="Pfam" id="PF06252">
    <property type="entry name" value="GemA"/>
    <property type="match status" value="1"/>
</dbReference>
<evidence type="ECO:0000313" key="1">
    <source>
        <dbReference type="EMBL" id="EAT15347.1"/>
    </source>
</evidence>
<dbReference type="OrthoDB" id="5405647at2"/>